<evidence type="ECO:0000256" key="6">
    <source>
        <dbReference type="SAM" id="Phobius"/>
    </source>
</evidence>
<feature type="transmembrane region" description="Helical" evidence="6">
    <location>
        <begin position="344"/>
        <end position="369"/>
    </location>
</feature>
<feature type="transmembrane region" description="Helical" evidence="6">
    <location>
        <begin position="242"/>
        <end position="261"/>
    </location>
</feature>
<keyword evidence="2 6" id="KW-0812">Transmembrane</keyword>
<evidence type="ECO:0000256" key="3">
    <source>
        <dbReference type="ARBA" id="ARBA00022989"/>
    </source>
</evidence>
<feature type="transmembrane region" description="Helical" evidence="6">
    <location>
        <begin position="405"/>
        <end position="425"/>
    </location>
</feature>
<feature type="transmembrane region" description="Helical" evidence="6">
    <location>
        <begin position="446"/>
        <end position="463"/>
    </location>
</feature>
<dbReference type="PROSITE" id="PS50850">
    <property type="entry name" value="MFS"/>
    <property type="match status" value="1"/>
</dbReference>
<organism evidence="8 9">
    <name type="scientific">Bicyclus anynana</name>
    <name type="common">Squinting bush brown butterfly</name>
    <dbReference type="NCBI Taxonomy" id="110368"/>
    <lineage>
        <taxon>Eukaryota</taxon>
        <taxon>Metazoa</taxon>
        <taxon>Ecdysozoa</taxon>
        <taxon>Arthropoda</taxon>
        <taxon>Hexapoda</taxon>
        <taxon>Insecta</taxon>
        <taxon>Pterygota</taxon>
        <taxon>Neoptera</taxon>
        <taxon>Endopterygota</taxon>
        <taxon>Lepidoptera</taxon>
        <taxon>Glossata</taxon>
        <taxon>Ditrysia</taxon>
        <taxon>Papilionoidea</taxon>
        <taxon>Nymphalidae</taxon>
        <taxon>Satyrinae</taxon>
        <taxon>Satyrini</taxon>
        <taxon>Mycalesina</taxon>
        <taxon>Bicyclus</taxon>
    </lineage>
</organism>
<evidence type="ECO:0000256" key="1">
    <source>
        <dbReference type="ARBA" id="ARBA00004141"/>
    </source>
</evidence>
<proteinExistence type="predicted"/>
<evidence type="ECO:0000259" key="7">
    <source>
        <dbReference type="PROSITE" id="PS50850"/>
    </source>
</evidence>
<gene>
    <name evidence="9" type="primary">LOC112047727</name>
</gene>
<dbReference type="PANTHER" id="PTHR11662">
    <property type="entry name" value="SOLUTE CARRIER FAMILY 17"/>
    <property type="match status" value="1"/>
</dbReference>
<feature type="transmembrane region" description="Helical" evidence="6">
    <location>
        <begin position="475"/>
        <end position="493"/>
    </location>
</feature>
<dbReference type="GeneID" id="112047727"/>
<protein>
    <submittedName>
        <fullName evidence="9">Inorganic phosphate cotransporter</fullName>
    </submittedName>
</protein>
<dbReference type="InterPro" id="IPR050382">
    <property type="entry name" value="MFS_Na/Anion_cotransporter"/>
</dbReference>
<dbReference type="Pfam" id="PF07690">
    <property type="entry name" value="MFS_1"/>
    <property type="match status" value="1"/>
</dbReference>
<keyword evidence="4 6" id="KW-0472">Membrane</keyword>
<feature type="transmembrane region" description="Helical" evidence="6">
    <location>
        <begin position="211"/>
        <end position="236"/>
    </location>
</feature>
<evidence type="ECO:0000313" key="8">
    <source>
        <dbReference type="Proteomes" id="UP001652582"/>
    </source>
</evidence>
<keyword evidence="3 6" id="KW-1133">Transmembrane helix</keyword>
<feature type="region of interest" description="Disordered" evidence="5">
    <location>
        <begin position="507"/>
        <end position="537"/>
    </location>
</feature>
<dbReference type="InterPro" id="IPR020846">
    <property type="entry name" value="MFS_dom"/>
</dbReference>
<feature type="compositionally biased region" description="Basic and acidic residues" evidence="5">
    <location>
        <begin position="519"/>
        <end position="531"/>
    </location>
</feature>
<reference evidence="9" key="1">
    <citation type="submission" date="2025-08" db="UniProtKB">
        <authorList>
            <consortium name="RefSeq"/>
        </authorList>
    </citation>
    <scope>IDENTIFICATION</scope>
</reference>
<feature type="transmembrane region" description="Helical" evidence="6">
    <location>
        <begin position="147"/>
        <end position="166"/>
    </location>
</feature>
<dbReference type="InterPro" id="IPR036259">
    <property type="entry name" value="MFS_trans_sf"/>
</dbReference>
<dbReference type="Gene3D" id="1.20.1250.20">
    <property type="entry name" value="MFS general substrate transporter like domains"/>
    <property type="match status" value="2"/>
</dbReference>
<evidence type="ECO:0000256" key="4">
    <source>
        <dbReference type="ARBA" id="ARBA00023136"/>
    </source>
</evidence>
<sequence length="537" mass="58967">MKTSNKHYKIHSKVSECDSDFKVSGWGCRHQQCLILFICLTTAYSMRTCMGVALVVMVDDNVGTAAADNKYTFDSDNTSALVANGNGSNVTASENRGVLHSLLLVPPYPTFRWSKQTQDTVLSSFFWGYMLLQLPAGQLAHRFGAKYMLTAALFINCMASFCFPWGTFYGGWIFASALRMLQGLSQACIVPGMHTMLGRWTPLEERGRLAGWAYGGQALGAVLGLPITGFIASSALGWPGIFRFYGTLSGIVGCVIWTFGADSPALHTNISPAERQYIEEGLGHTGLNGKRKPPVPWCSILRSRGMWAIVVAHIGQTWGQLTLYTEVPAFMDKVMGVNIKANGMLTALPFLVMWFTNFFFTWFTDMLIVKKLLSVSNTRKLANSLGCVPAAVGLLALAYAPKNVYVVESLLVFICAFKIACSAGFHVNHIDISSNFSGTMMSISNFVSNLFGSLAPTVAGLILTDVTSEYLWRKVFLVAAGLFFFSNLVYVVFGTADKADWDNVLQEGDAEENPSEMKPMIDRKDTKKKQDMINVNS</sequence>
<feature type="domain" description="Major facilitator superfamily (MFS) profile" evidence="7">
    <location>
        <begin position="81"/>
        <end position="498"/>
    </location>
</feature>
<keyword evidence="8" id="KW-1185">Reference proteome</keyword>
<evidence type="ECO:0000256" key="2">
    <source>
        <dbReference type="ARBA" id="ARBA00022692"/>
    </source>
</evidence>
<name>A0ABM3LR37_BICAN</name>
<accession>A0ABM3LR37</accession>
<dbReference type="RefSeq" id="XP_052741528.1">
    <property type="nucleotide sequence ID" value="XM_052885568.1"/>
</dbReference>
<dbReference type="PANTHER" id="PTHR11662:SF280">
    <property type="entry name" value="FI21844P1-RELATED"/>
    <property type="match status" value="1"/>
</dbReference>
<dbReference type="Proteomes" id="UP001652582">
    <property type="component" value="Chromosome 14"/>
</dbReference>
<dbReference type="SUPFAM" id="SSF103473">
    <property type="entry name" value="MFS general substrate transporter"/>
    <property type="match status" value="1"/>
</dbReference>
<comment type="subcellular location">
    <subcellularLocation>
        <location evidence="1">Membrane</location>
        <topology evidence="1">Multi-pass membrane protein</topology>
    </subcellularLocation>
</comment>
<dbReference type="InterPro" id="IPR011701">
    <property type="entry name" value="MFS"/>
</dbReference>
<evidence type="ECO:0000256" key="5">
    <source>
        <dbReference type="SAM" id="MobiDB-lite"/>
    </source>
</evidence>
<evidence type="ECO:0000313" key="9">
    <source>
        <dbReference type="RefSeq" id="XP_052741528.1"/>
    </source>
</evidence>